<proteinExistence type="predicted"/>
<evidence type="ECO:0000256" key="1">
    <source>
        <dbReference type="SAM" id="Coils"/>
    </source>
</evidence>
<keyword evidence="3" id="KW-1185">Reference proteome</keyword>
<organism evidence="2 3">
    <name type="scientific">Gossypium trilobum</name>
    <dbReference type="NCBI Taxonomy" id="34281"/>
    <lineage>
        <taxon>Eukaryota</taxon>
        <taxon>Viridiplantae</taxon>
        <taxon>Streptophyta</taxon>
        <taxon>Embryophyta</taxon>
        <taxon>Tracheophyta</taxon>
        <taxon>Spermatophyta</taxon>
        <taxon>Magnoliopsida</taxon>
        <taxon>eudicotyledons</taxon>
        <taxon>Gunneridae</taxon>
        <taxon>Pentapetalae</taxon>
        <taxon>rosids</taxon>
        <taxon>malvids</taxon>
        <taxon>Malvales</taxon>
        <taxon>Malvaceae</taxon>
        <taxon>Malvoideae</taxon>
        <taxon>Gossypium</taxon>
    </lineage>
</organism>
<accession>A0A7J9FLX3</accession>
<evidence type="ECO:0000313" key="3">
    <source>
        <dbReference type="Proteomes" id="UP000593568"/>
    </source>
</evidence>
<dbReference type="EMBL" id="JABEZW010222532">
    <property type="protein sequence ID" value="MBA0786316.1"/>
    <property type="molecule type" value="Genomic_DNA"/>
</dbReference>
<name>A0A7J9FLX3_9ROSI</name>
<keyword evidence="1" id="KW-0175">Coiled coil</keyword>
<reference evidence="2 3" key="1">
    <citation type="journal article" date="2019" name="Genome Biol. Evol.">
        <title>Insights into the evolution of the New World diploid cottons (Gossypium, subgenus Houzingenia) based on genome sequencing.</title>
        <authorList>
            <person name="Grover C.E."/>
            <person name="Arick M.A. 2nd"/>
            <person name="Thrash A."/>
            <person name="Conover J.L."/>
            <person name="Sanders W.S."/>
            <person name="Peterson D.G."/>
            <person name="Frelichowski J.E."/>
            <person name="Scheffler J.A."/>
            <person name="Scheffler B.E."/>
            <person name="Wendel J.F."/>
        </authorList>
    </citation>
    <scope>NUCLEOTIDE SEQUENCE [LARGE SCALE GENOMIC DNA]</scope>
    <source>
        <strain evidence="2">8</strain>
        <tissue evidence="2">Leaf</tissue>
    </source>
</reference>
<evidence type="ECO:0000313" key="2">
    <source>
        <dbReference type="EMBL" id="MBA0786316.1"/>
    </source>
</evidence>
<feature type="coiled-coil region" evidence="1">
    <location>
        <begin position="10"/>
        <end position="83"/>
    </location>
</feature>
<gene>
    <name evidence="2" type="ORF">Gotri_025441</name>
</gene>
<sequence>MKTTGLGKILEQWCQEIQEENIKADRWERKFQETQMRNETLEKTSLGMIKQMKRRVEELEKTLQNCEMRIEFLEAKVADCLQTLAVQTDILNVKYELESDRGQELASLLRKIKALSVRANPYV</sequence>
<protein>
    <submittedName>
        <fullName evidence="2">Uncharacterized protein</fullName>
    </submittedName>
</protein>
<dbReference type="AlphaFoldDB" id="A0A7J9FLX3"/>
<dbReference type="Gene3D" id="3.90.20.10">
    <property type="match status" value="1"/>
</dbReference>
<dbReference type="Proteomes" id="UP000593568">
    <property type="component" value="Unassembled WGS sequence"/>
</dbReference>
<comment type="caution">
    <text evidence="2">The sequence shown here is derived from an EMBL/GenBank/DDBJ whole genome shotgun (WGS) entry which is preliminary data.</text>
</comment>